<dbReference type="EMBL" id="AZDL01000110">
    <property type="protein sequence ID" value="KRK87050.1"/>
    <property type="molecule type" value="Genomic_DNA"/>
</dbReference>
<dbReference type="GO" id="GO:0004519">
    <property type="term" value="F:endonuclease activity"/>
    <property type="evidence" value="ECO:0007669"/>
    <property type="project" value="UniProtKB-KW"/>
</dbReference>
<evidence type="ECO:0000313" key="1">
    <source>
        <dbReference type="EMBL" id="KRK87050.1"/>
    </source>
</evidence>
<dbReference type="RefSeq" id="WP_056967044.1">
    <property type="nucleotide sequence ID" value="NZ_AZDL01000110.1"/>
</dbReference>
<dbReference type="Proteomes" id="UP000050828">
    <property type="component" value="Unassembled WGS sequence"/>
</dbReference>
<keyword evidence="1" id="KW-0378">Hydrolase</keyword>
<organism evidence="1 2">
    <name type="scientific">Latilactobacillus curvatus JCM 1096 = DSM 20019</name>
    <dbReference type="NCBI Taxonomy" id="1293592"/>
    <lineage>
        <taxon>Bacteria</taxon>
        <taxon>Bacillati</taxon>
        <taxon>Bacillota</taxon>
        <taxon>Bacilli</taxon>
        <taxon>Lactobacillales</taxon>
        <taxon>Lactobacillaceae</taxon>
        <taxon>Latilactobacillus</taxon>
    </lineage>
</organism>
<dbReference type="InterPro" id="IPR019059">
    <property type="entry name" value="Restrct_endonuc_II_HaeIII"/>
</dbReference>
<dbReference type="AlphaFoldDB" id="A0AAJ0LDK0"/>
<sequence length="319" mass="36591">MANQSLNGKAFEFACLSALIKFIEQPIIIDKTAPAYITVEKDFNSLSSDDQKTMITAAKKGIQQVIDYEPNLSIETTPLHLYIQTDSKGKTGDVRDIVCIKPEENWQIGISCKNNHHAVKHSRLSPKIDFGKSWMNVKNTDQYRTDTLPVWNFLKNTIEENPDTKWSDLKEYKETLVYAPLLEAFSNELRILCKDTQNIKNLFYYLLGSYDFYKVIANKTNKNTEVMIFNLYGTLNKSVNGIKPKRKVHKTLLPSRLYSIEPAQDKKGVSPTTIKAVFDDWSLSFRIHNARTLVENSLKFDINLKSVPTDLQNIISPWE</sequence>
<reference evidence="1 2" key="1">
    <citation type="journal article" date="2015" name="Genome Announc.">
        <title>Expanding the biotechnology potential of lactobacilli through comparative genomics of 213 strains and associated genera.</title>
        <authorList>
            <person name="Sun Z."/>
            <person name="Harris H.M."/>
            <person name="McCann A."/>
            <person name="Guo C."/>
            <person name="Argimon S."/>
            <person name="Zhang W."/>
            <person name="Yang X."/>
            <person name="Jeffery I.B."/>
            <person name="Cooney J.C."/>
            <person name="Kagawa T.F."/>
            <person name="Liu W."/>
            <person name="Song Y."/>
            <person name="Salvetti E."/>
            <person name="Wrobel A."/>
            <person name="Rasinkangas P."/>
            <person name="Parkhill J."/>
            <person name="Rea M.C."/>
            <person name="O'Sullivan O."/>
            <person name="Ritari J."/>
            <person name="Douillard F.P."/>
            <person name="Paul Ross R."/>
            <person name="Yang R."/>
            <person name="Briner A.E."/>
            <person name="Felis G.E."/>
            <person name="de Vos W.M."/>
            <person name="Barrangou R."/>
            <person name="Klaenhammer T.R."/>
            <person name="Caufield P.W."/>
            <person name="Cui Y."/>
            <person name="Zhang H."/>
            <person name="O'Toole P.W."/>
        </authorList>
    </citation>
    <scope>NUCLEOTIDE SEQUENCE [LARGE SCALE GENOMIC DNA]</scope>
    <source>
        <strain evidence="1 2">DSM 20019</strain>
    </source>
</reference>
<protein>
    <submittedName>
        <fullName evidence="1">Restriction endonuclease (HaeIII)</fullName>
    </submittedName>
</protein>
<keyword evidence="1" id="KW-0540">Nuclease</keyword>
<dbReference type="Pfam" id="PF09556">
    <property type="entry name" value="RE_HaeIII"/>
    <property type="match status" value="1"/>
</dbReference>
<proteinExistence type="predicted"/>
<keyword evidence="1" id="KW-0255">Endonuclease</keyword>
<evidence type="ECO:0000313" key="2">
    <source>
        <dbReference type="Proteomes" id="UP000050828"/>
    </source>
</evidence>
<dbReference type="GeneID" id="49611464"/>
<accession>A0AAJ0LDK0</accession>
<comment type="caution">
    <text evidence="1">The sequence shown here is derived from an EMBL/GenBank/DDBJ whole genome shotgun (WGS) entry which is preliminary data.</text>
</comment>
<gene>
    <name evidence="1" type="ORF">FC08_GL000170</name>
</gene>
<name>A0AAJ0LDK0_LATCU</name>